<dbReference type="PANTHER" id="PTHR28262">
    <property type="entry name" value="DASH COMPLEX SUBUNIT SPC19"/>
    <property type="match status" value="1"/>
</dbReference>
<evidence type="ECO:0000256" key="14">
    <source>
        <dbReference type="ARBA" id="ARBA00023328"/>
    </source>
</evidence>
<comment type="subcellular location">
    <subcellularLocation>
        <location evidence="3">Chromosome</location>
        <location evidence="3">Centromere</location>
        <location evidence="3">Kinetochore</location>
    </subcellularLocation>
    <subcellularLocation>
        <location evidence="2">Cytoplasm</location>
        <location evidence="2">Cytoskeleton</location>
        <location evidence="2">Spindle</location>
    </subcellularLocation>
    <subcellularLocation>
        <location evidence="1">Nucleus</location>
    </subcellularLocation>
</comment>
<evidence type="ECO:0000256" key="8">
    <source>
        <dbReference type="ARBA" id="ARBA00022701"/>
    </source>
</evidence>
<organism evidence="18 19">
    <name type="scientific">Metschnikowia bicuspidata var. bicuspidata NRRL YB-4993</name>
    <dbReference type="NCBI Taxonomy" id="869754"/>
    <lineage>
        <taxon>Eukaryota</taxon>
        <taxon>Fungi</taxon>
        <taxon>Dikarya</taxon>
        <taxon>Ascomycota</taxon>
        <taxon>Saccharomycotina</taxon>
        <taxon>Pichiomycetes</taxon>
        <taxon>Metschnikowiaceae</taxon>
        <taxon>Metschnikowia</taxon>
    </lineage>
</organism>
<evidence type="ECO:0000256" key="7">
    <source>
        <dbReference type="ARBA" id="ARBA00022490"/>
    </source>
</evidence>
<dbReference type="AlphaFoldDB" id="A0A1A0HCL0"/>
<dbReference type="STRING" id="869754.A0A1A0HCL0"/>
<dbReference type="RefSeq" id="XP_018712137.1">
    <property type="nucleotide sequence ID" value="XM_018857568.1"/>
</dbReference>
<keyword evidence="7" id="KW-0963">Cytoplasm</keyword>
<reference evidence="18 19" key="1">
    <citation type="submission" date="2016-05" db="EMBL/GenBank/DDBJ databases">
        <title>Comparative genomics of biotechnologically important yeasts.</title>
        <authorList>
            <consortium name="DOE Joint Genome Institute"/>
            <person name="Riley R."/>
            <person name="Haridas S."/>
            <person name="Wolfe K.H."/>
            <person name="Lopes M.R."/>
            <person name="Hittinger C.T."/>
            <person name="Goker M."/>
            <person name="Salamov A."/>
            <person name="Wisecaver J."/>
            <person name="Long T.M."/>
            <person name="Aerts A.L."/>
            <person name="Barry K."/>
            <person name="Choi C."/>
            <person name="Clum A."/>
            <person name="Coughlan A.Y."/>
            <person name="Deshpande S."/>
            <person name="Douglass A.P."/>
            <person name="Hanson S.J."/>
            <person name="Klenk H.-P."/>
            <person name="LaButti K."/>
            <person name="Lapidus A."/>
            <person name="Lindquist E."/>
            <person name="Lipzen A."/>
            <person name="Meier-kolthoff J.P."/>
            <person name="Ohm R.A."/>
            <person name="Otillar R.P."/>
            <person name="Pangilinan J."/>
            <person name="Peng Y."/>
            <person name="Rokas A."/>
            <person name="Rosa C.A."/>
            <person name="Scheuner C."/>
            <person name="Sibirny A.A."/>
            <person name="Slot J.C."/>
            <person name="Stielow J.B."/>
            <person name="Sun H."/>
            <person name="Kurtzman C.P."/>
            <person name="Blackwell M."/>
            <person name="Grigoriev I.V."/>
            <person name="Jeffries T.W."/>
        </authorList>
    </citation>
    <scope>NUCLEOTIDE SEQUENCE [LARGE SCALE GENOMIC DNA]</scope>
    <source>
        <strain evidence="18 19">NRRL YB-4993</strain>
    </source>
</reference>
<sequence length="165" mass="18719">MRVTARILRDSTKLLEGTAEVLDRTIQDIPRLQKVLDTEKLLGVVPDMDVRAAKESVSTEAHPQIEALSSLLEKNLAKLRRKKTSLESQARLLQVRLESAENQSPLRGERRFNRSTTLDSSHEADLARLRYLRHKSDRLSYNLSQAKLKNNRAKLSFVPSLPPAP</sequence>
<evidence type="ECO:0000256" key="13">
    <source>
        <dbReference type="ARBA" id="ARBA00023242"/>
    </source>
</evidence>
<comment type="caution">
    <text evidence="18">The sequence shown here is derived from an EMBL/GenBank/DDBJ whole genome shotgun (WGS) entry which is preliminary data.</text>
</comment>
<dbReference type="EMBL" id="LXTC01000003">
    <property type="protein sequence ID" value="OBA21627.1"/>
    <property type="molecule type" value="Genomic_DNA"/>
</dbReference>
<evidence type="ECO:0000256" key="12">
    <source>
        <dbReference type="ARBA" id="ARBA00023212"/>
    </source>
</evidence>
<dbReference type="OrthoDB" id="3361333at2759"/>
<evidence type="ECO:0000256" key="5">
    <source>
        <dbReference type="ARBA" id="ARBA00016329"/>
    </source>
</evidence>
<keyword evidence="6" id="KW-0158">Chromosome</keyword>
<evidence type="ECO:0000256" key="2">
    <source>
        <dbReference type="ARBA" id="ARBA00004186"/>
    </source>
</evidence>
<evidence type="ECO:0000256" key="4">
    <source>
        <dbReference type="ARBA" id="ARBA00008952"/>
    </source>
</evidence>
<keyword evidence="9" id="KW-0498">Mitosis</keyword>
<dbReference type="Proteomes" id="UP000092555">
    <property type="component" value="Unassembled WGS sequence"/>
</dbReference>
<dbReference type="InterPro" id="IPR013251">
    <property type="entry name" value="DASH_Spc19"/>
</dbReference>
<gene>
    <name evidence="18" type="ORF">METBIDRAFT_42656</name>
</gene>
<keyword evidence="8" id="KW-0493">Microtubule</keyword>
<keyword evidence="9" id="KW-0132">Cell division</keyword>
<keyword evidence="9" id="KW-0131">Cell cycle</keyword>
<keyword evidence="14" id="KW-0137">Centromere</keyword>
<keyword evidence="12" id="KW-0206">Cytoskeleton</keyword>
<name>A0A1A0HCL0_9ASCO</name>
<feature type="coiled-coil region" evidence="17">
    <location>
        <begin position="69"/>
        <end position="103"/>
    </location>
</feature>
<evidence type="ECO:0000313" key="19">
    <source>
        <dbReference type="Proteomes" id="UP000092555"/>
    </source>
</evidence>
<evidence type="ECO:0000256" key="9">
    <source>
        <dbReference type="ARBA" id="ARBA00022776"/>
    </source>
</evidence>
<accession>A0A1A0HCL0</accession>
<comment type="similarity">
    <text evidence="4">Belongs to the DASH complex SPC19 family.</text>
</comment>
<evidence type="ECO:0000313" key="18">
    <source>
        <dbReference type="EMBL" id="OBA21627.1"/>
    </source>
</evidence>
<evidence type="ECO:0000256" key="15">
    <source>
        <dbReference type="ARBA" id="ARBA00032583"/>
    </source>
</evidence>
<evidence type="ECO:0000256" key="3">
    <source>
        <dbReference type="ARBA" id="ARBA00004629"/>
    </source>
</evidence>
<evidence type="ECO:0000256" key="16">
    <source>
        <dbReference type="ARBA" id="ARBA00046633"/>
    </source>
</evidence>
<proteinExistence type="inferred from homology"/>
<keyword evidence="17" id="KW-0175">Coiled coil</keyword>
<dbReference type="Pfam" id="PF08287">
    <property type="entry name" value="DASH_Spc19"/>
    <property type="match status" value="1"/>
</dbReference>
<dbReference type="GO" id="GO:0005876">
    <property type="term" value="C:spindle microtubule"/>
    <property type="evidence" value="ECO:0007669"/>
    <property type="project" value="InterPro"/>
</dbReference>
<dbReference type="GO" id="GO:0042729">
    <property type="term" value="C:DASH complex"/>
    <property type="evidence" value="ECO:0007669"/>
    <property type="project" value="InterPro"/>
</dbReference>
<protein>
    <recommendedName>
        <fullName evidence="5">DASH complex subunit SPC19</fullName>
    </recommendedName>
    <alternativeName>
        <fullName evidence="15">Outer kinetochore protein SPC19</fullName>
    </alternativeName>
</protein>
<evidence type="ECO:0000256" key="1">
    <source>
        <dbReference type="ARBA" id="ARBA00004123"/>
    </source>
</evidence>
<evidence type="ECO:0000256" key="6">
    <source>
        <dbReference type="ARBA" id="ARBA00022454"/>
    </source>
</evidence>
<dbReference type="GO" id="GO:0008608">
    <property type="term" value="P:attachment of spindle microtubules to kinetochore"/>
    <property type="evidence" value="ECO:0007669"/>
    <property type="project" value="InterPro"/>
</dbReference>
<dbReference type="PANTHER" id="PTHR28262:SF1">
    <property type="entry name" value="DASH COMPLEX SUBUNIT SPC19"/>
    <property type="match status" value="1"/>
</dbReference>
<keyword evidence="19" id="KW-1185">Reference proteome</keyword>
<keyword evidence="11" id="KW-0995">Kinetochore</keyword>
<evidence type="ECO:0000256" key="11">
    <source>
        <dbReference type="ARBA" id="ARBA00022838"/>
    </source>
</evidence>
<keyword evidence="13" id="KW-0539">Nucleus</keyword>
<keyword evidence="10" id="KW-0159">Chromosome partition</keyword>
<comment type="subunit">
    <text evidence="16">Component of the DASH complex consisting of ASK1, DAD1, DAD2, DAD3, DAD4, DAM1, DUO1, HSK3, SPC19 and SPC34, with a stoichiometry of one copy of each subunit per complex. Multiple DASH complexes oligomerize to form a ring that encircles spindle microtubules and organizes the rod-like NDC80 complexes of the outer kinetochore. DASH complex oligomerization strengthens microtubule attachments. On cytoplasmic microtubules, DASH complexes appear to form patches instead of rings.</text>
</comment>
<dbReference type="GeneID" id="30030544"/>
<evidence type="ECO:0000256" key="10">
    <source>
        <dbReference type="ARBA" id="ARBA00022829"/>
    </source>
</evidence>
<evidence type="ECO:0000256" key="17">
    <source>
        <dbReference type="SAM" id="Coils"/>
    </source>
</evidence>